<protein>
    <submittedName>
        <fullName evidence="1">Uncharacterized protein</fullName>
    </submittedName>
</protein>
<evidence type="ECO:0000313" key="1">
    <source>
        <dbReference type="EMBL" id="DAD85826.1"/>
    </source>
</evidence>
<dbReference type="EMBL" id="BK014988">
    <property type="protein sequence ID" value="DAD85826.1"/>
    <property type="molecule type" value="Genomic_DNA"/>
</dbReference>
<sequence>MQRSAISILNDYFNGFKKYLVDSSYYSYDFLFYKLQELSVLLDSFYAVHLLSDDELSFYSNWRHSYYRTLESLS</sequence>
<organism evidence="1">
    <name type="scientific">Inoviridae sp. ctDEu7</name>
    <dbReference type="NCBI Taxonomy" id="2826759"/>
    <lineage>
        <taxon>Viruses</taxon>
        <taxon>Monodnaviria</taxon>
        <taxon>Loebvirae</taxon>
        <taxon>Hofneiviricota</taxon>
        <taxon>Faserviricetes</taxon>
        <taxon>Tubulavirales</taxon>
        <taxon>Inoviridae</taxon>
    </lineage>
</organism>
<proteinExistence type="predicted"/>
<name>A0A8S5MUR1_9VIRU</name>
<accession>A0A8S5MUR1</accession>
<reference evidence="1" key="1">
    <citation type="journal article" date="2021" name="Proc. Natl. Acad. Sci. U.S.A.">
        <title>A Catalog of Tens of Thousands of Viruses from Human Metagenomes Reveals Hidden Associations with Chronic Diseases.</title>
        <authorList>
            <person name="Tisza M.J."/>
            <person name="Buck C.B."/>
        </authorList>
    </citation>
    <scope>NUCLEOTIDE SEQUENCE</scope>
    <source>
        <strain evidence="1">CtDEu7</strain>
    </source>
</reference>